<reference evidence="3" key="1">
    <citation type="journal article" date="2013" name="Genetics">
        <title>The draft genome and transcriptome of Panagrellus redivivus are shaped by the harsh demands of a free-living lifestyle.</title>
        <authorList>
            <person name="Srinivasan J."/>
            <person name="Dillman A.R."/>
            <person name="Macchietto M.G."/>
            <person name="Heikkinen L."/>
            <person name="Lakso M."/>
            <person name="Fracchia K.M."/>
            <person name="Antoshechkin I."/>
            <person name="Mortazavi A."/>
            <person name="Wong G."/>
            <person name="Sternberg P.W."/>
        </authorList>
    </citation>
    <scope>NUCLEOTIDE SEQUENCE [LARGE SCALE GENOMIC DNA]</scope>
    <source>
        <strain evidence="3">MT8872</strain>
    </source>
</reference>
<dbReference type="InterPro" id="IPR002666">
    <property type="entry name" value="Folate_carrier"/>
</dbReference>
<keyword evidence="2" id="KW-1133">Transmembrane helix</keyword>
<dbReference type="Pfam" id="PF01770">
    <property type="entry name" value="Folate_carrier"/>
    <property type="match status" value="1"/>
</dbReference>
<name>A0A7E4VAF0_PANRE</name>
<dbReference type="PANTHER" id="PTHR10686:SF18">
    <property type="entry name" value="IP11787P-RELATED"/>
    <property type="match status" value="1"/>
</dbReference>
<evidence type="ECO:0000256" key="2">
    <source>
        <dbReference type="SAM" id="Phobius"/>
    </source>
</evidence>
<keyword evidence="2" id="KW-0472">Membrane</keyword>
<accession>A0A7E4VAF0</accession>
<dbReference type="GO" id="GO:0005886">
    <property type="term" value="C:plasma membrane"/>
    <property type="evidence" value="ECO:0007669"/>
    <property type="project" value="TreeGrafter"/>
</dbReference>
<dbReference type="WBParaSite" id="Pan_g18557.t1">
    <property type="protein sequence ID" value="Pan_g18557.t1"/>
    <property type="gene ID" value="Pan_g18557"/>
</dbReference>
<protein>
    <submittedName>
        <fullName evidence="4">Protein ECM7</fullName>
    </submittedName>
</protein>
<evidence type="ECO:0000256" key="1">
    <source>
        <dbReference type="ARBA" id="ARBA00005773"/>
    </source>
</evidence>
<evidence type="ECO:0000313" key="3">
    <source>
        <dbReference type="Proteomes" id="UP000492821"/>
    </source>
</evidence>
<sequence length="205" mass="22306">MYGCYVGYRSFYQVMITIAQWNIAKKMVCDSYGLVFGVNSFIALILQSLLTRIVTDSRGLGLQVKEAFLVYACLHAIISIIFLSVVIYNIVNYFLAKRKINDAPAASPAPISPDRKSRSVSISRKVTVVPEATNTIAMTPLGPSAPSSAAPALEIAPELDYSSSDDDFNSDYEDEQTDIVPVFLRSGMASESMAANFSASFSNKA</sequence>
<dbReference type="PANTHER" id="PTHR10686">
    <property type="entry name" value="FOLATE TRANSPORTER"/>
    <property type="match status" value="1"/>
</dbReference>
<dbReference type="AlphaFoldDB" id="A0A7E4VAF0"/>
<dbReference type="Proteomes" id="UP000492821">
    <property type="component" value="Unassembled WGS sequence"/>
</dbReference>
<feature type="transmembrane region" description="Helical" evidence="2">
    <location>
        <begin position="32"/>
        <end position="55"/>
    </location>
</feature>
<comment type="similarity">
    <text evidence="1">Belongs to the reduced folate carrier (RFC) transporter (TC 2.A.48) family.</text>
</comment>
<keyword evidence="2" id="KW-0812">Transmembrane</keyword>
<organism evidence="3 4">
    <name type="scientific">Panagrellus redivivus</name>
    <name type="common">Microworm</name>
    <dbReference type="NCBI Taxonomy" id="6233"/>
    <lineage>
        <taxon>Eukaryota</taxon>
        <taxon>Metazoa</taxon>
        <taxon>Ecdysozoa</taxon>
        <taxon>Nematoda</taxon>
        <taxon>Chromadorea</taxon>
        <taxon>Rhabditida</taxon>
        <taxon>Tylenchina</taxon>
        <taxon>Panagrolaimomorpha</taxon>
        <taxon>Panagrolaimoidea</taxon>
        <taxon>Panagrolaimidae</taxon>
        <taxon>Panagrellus</taxon>
    </lineage>
</organism>
<feature type="transmembrane region" description="Helical" evidence="2">
    <location>
        <begin position="67"/>
        <end position="91"/>
    </location>
</feature>
<proteinExistence type="inferred from homology"/>
<evidence type="ECO:0000313" key="4">
    <source>
        <dbReference type="WBParaSite" id="Pan_g18557.t1"/>
    </source>
</evidence>
<reference evidence="4" key="2">
    <citation type="submission" date="2020-10" db="UniProtKB">
        <authorList>
            <consortium name="WormBaseParasite"/>
        </authorList>
    </citation>
    <scope>IDENTIFICATION</scope>
</reference>
<keyword evidence="3" id="KW-1185">Reference proteome</keyword>
<dbReference type="GO" id="GO:0090482">
    <property type="term" value="F:vitamin transmembrane transporter activity"/>
    <property type="evidence" value="ECO:0007669"/>
    <property type="project" value="InterPro"/>
</dbReference>